<dbReference type="InterPro" id="IPR036922">
    <property type="entry name" value="Rieske_2Fe-2S_sf"/>
</dbReference>
<dbReference type="InterPro" id="IPR036188">
    <property type="entry name" value="FAD/NAD-bd_sf"/>
</dbReference>
<name>A0A1Y4QGF2_9FIRM</name>
<dbReference type="PANTHER" id="PTHR13847:SF274">
    <property type="entry name" value="RIESKE 2FE-2S IRON-SULFUR PROTEIN YHFW-RELATED"/>
    <property type="match status" value="1"/>
</dbReference>
<dbReference type="GO" id="GO:0004497">
    <property type="term" value="F:monooxygenase activity"/>
    <property type="evidence" value="ECO:0007669"/>
    <property type="project" value="UniProtKB-ARBA"/>
</dbReference>
<dbReference type="GO" id="GO:0005737">
    <property type="term" value="C:cytoplasm"/>
    <property type="evidence" value="ECO:0007669"/>
    <property type="project" value="TreeGrafter"/>
</dbReference>
<comment type="caution">
    <text evidence="6">The sequence shown here is derived from an EMBL/GenBank/DDBJ whole genome shotgun (WGS) entry which is preliminary data.</text>
</comment>
<reference evidence="7" key="1">
    <citation type="submission" date="2017-04" db="EMBL/GenBank/DDBJ databases">
        <title>Function of individual gut microbiota members based on whole genome sequencing of pure cultures obtained from chicken caecum.</title>
        <authorList>
            <person name="Medvecky M."/>
            <person name="Cejkova D."/>
            <person name="Polansky O."/>
            <person name="Karasova D."/>
            <person name="Kubasova T."/>
            <person name="Cizek A."/>
            <person name="Rychlik I."/>
        </authorList>
    </citation>
    <scope>NUCLEOTIDE SEQUENCE [LARGE SCALE GENOMIC DNA]</scope>
    <source>
        <strain evidence="7">An149</strain>
    </source>
</reference>
<dbReference type="PROSITE" id="PS51296">
    <property type="entry name" value="RIESKE"/>
    <property type="match status" value="1"/>
</dbReference>
<evidence type="ECO:0000256" key="3">
    <source>
        <dbReference type="ARBA" id="ARBA00023004"/>
    </source>
</evidence>
<evidence type="ECO:0000259" key="5">
    <source>
        <dbReference type="PROSITE" id="PS51296"/>
    </source>
</evidence>
<dbReference type="Gene3D" id="2.102.10.10">
    <property type="entry name" value="Rieske [2Fe-2S] iron-sulphur domain"/>
    <property type="match status" value="1"/>
</dbReference>
<dbReference type="SUPFAM" id="SSF50022">
    <property type="entry name" value="ISP domain"/>
    <property type="match status" value="1"/>
</dbReference>
<dbReference type="GO" id="GO:0046872">
    <property type="term" value="F:metal ion binding"/>
    <property type="evidence" value="ECO:0007669"/>
    <property type="project" value="UniProtKB-KW"/>
</dbReference>
<dbReference type="GO" id="GO:0016705">
    <property type="term" value="F:oxidoreductase activity, acting on paired donors, with incorporation or reduction of molecular oxygen"/>
    <property type="evidence" value="ECO:0007669"/>
    <property type="project" value="UniProtKB-ARBA"/>
</dbReference>
<dbReference type="InterPro" id="IPR017941">
    <property type="entry name" value="Rieske_2Fe-2S"/>
</dbReference>
<feature type="domain" description="Rieske" evidence="5">
    <location>
        <begin position="370"/>
        <end position="453"/>
    </location>
</feature>
<evidence type="ECO:0000256" key="4">
    <source>
        <dbReference type="ARBA" id="ARBA00023014"/>
    </source>
</evidence>
<evidence type="ECO:0000313" key="7">
    <source>
        <dbReference type="Proteomes" id="UP000196258"/>
    </source>
</evidence>
<dbReference type="PANTHER" id="PTHR13847">
    <property type="entry name" value="SARCOSINE DEHYDROGENASE-RELATED"/>
    <property type="match status" value="1"/>
</dbReference>
<dbReference type="InterPro" id="IPR006076">
    <property type="entry name" value="FAD-dep_OxRdtase"/>
</dbReference>
<evidence type="ECO:0000313" key="6">
    <source>
        <dbReference type="EMBL" id="OUQ04334.1"/>
    </source>
</evidence>
<dbReference type="RefSeq" id="WP_087257428.1">
    <property type="nucleotide sequence ID" value="NZ_NFKY01000016.1"/>
</dbReference>
<dbReference type="Proteomes" id="UP000196258">
    <property type="component" value="Unassembled WGS sequence"/>
</dbReference>
<keyword evidence="3" id="KW-0408">Iron</keyword>
<proteinExistence type="predicted"/>
<dbReference type="AlphaFoldDB" id="A0A1Y4QGF2"/>
<dbReference type="SUPFAM" id="SSF51905">
    <property type="entry name" value="FAD/NAD(P)-binding domain"/>
    <property type="match status" value="1"/>
</dbReference>
<keyword evidence="4" id="KW-0411">Iron-sulfur</keyword>
<accession>A0A1Y4QGF2</accession>
<dbReference type="EMBL" id="NFLB01000012">
    <property type="protein sequence ID" value="OUQ04334.1"/>
    <property type="molecule type" value="Genomic_DNA"/>
</dbReference>
<dbReference type="Gene3D" id="3.50.50.60">
    <property type="entry name" value="FAD/NAD(P)-binding domain"/>
    <property type="match status" value="1"/>
</dbReference>
<dbReference type="Gene3D" id="3.30.9.10">
    <property type="entry name" value="D-Amino Acid Oxidase, subunit A, domain 2"/>
    <property type="match status" value="1"/>
</dbReference>
<gene>
    <name evidence="6" type="ORF">B5E91_10495</name>
</gene>
<dbReference type="GO" id="GO:0051537">
    <property type="term" value="F:2 iron, 2 sulfur cluster binding"/>
    <property type="evidence" value="ECO:0007669"/>
    <property type="project" value="UniProtKB-KW"/>
</dbReference>
<evidence type="ECO:0000256" key="1">
    <source>
        <dbReference type="ARBA" id="ARBA00022714"/>
    </source>
</evidence>
<keyword evidence="1" id="KW-0001">2Fe-2S</keyword>
<keyword evidence="2" id="KW-0479">Metal-binding</keyword>
<sequence>MNNESYWQKTTTLPHYPKIKQDCTYDIVIVGGGMSGITLAHRLNDSNFNVALLESDTLASKTTGHTTGKVTCLHDVICVDICKVYGNDKAKKYFDSNNEALNEIKEIIEMNKIDCDFQENIAYIGASDKVDYEKILKQIELFKSWKLDVIVNNNENISMGLDKQAIFHPLKYLKGLLEKCNNIDIYEHSLVTKKTIINDEIYLDVNGCQVKTSIVIWMTRYPLNLQKGYFLRLLQEKEHIIYHEKATSNNSYLDLTTNYSKRPLNNNAMLEINRGVFNNNLYWYGQDSIPLRKIPYIGKINQHEYIAYGYNKWGMTLSHVASKLIYDMLMNNDNRYISLYNPNYANYLYSKNDFIKLIKNNFHGMIKNRILVSKEVDLKENQGKVINHKGHLIAVYRDKQNRYFYFSPYCPHLKCVIEFNEKDNTWNCPCHGSIFDCYGNLVSIPATRNLKKY</sequence>
<organism evidence="6 7">
    <name type="scientific">Thomasclavelia spiroformis</name>
    <dbReference type="NCBI Taxonomy" id="29348"/>
    <lineage>
        <taxon>Bacteria</taxon>
        <taxon>Bacillati</taxon>
        <taxon>Bacillota</taxon>
        <taxon>Erysipelotrichia</taxon>
        <taxon>Erysipelotrichales</taxon>
        <taxon>Coprobacillaceae</taxon>
        <taxon>Thomasclavelia</taxon>
    </lineage>
</organism>
<dbReference type="Pfam" id="PF00355">
    <property type="entry name" value="Rieske"/>
    <property type="match status" value="1"/>
</dbReference>
<protein>
    <submittedName>
        <fullName evidence="6">FAD-dependent oxidoreductase</fullName>
    </submittedName>
</protein>
<evidence type="ECO:0000256" key="2">
    <source>
        <dbReference type="ARBA" id="ARBA00022723"/>
    </source>
</evidence>
<dbReference type="Pfam" id="PF01266">
    <property type="entry name" value="DAO"/>
    <property type="match status" value="1"/>
</dbReference>